<evidence type="ECO:0008006" key="3">
    <source>
        <dbReference type="Google" id="ProtNLM"/>
    </source>
</evidence>
<proteinExistence type="predicted"/>
<dbReference type="SUPFAM" id="SSF54695">
    <property type="entry name" value="POZ domain"/>
    <property type="match status" value="1"/>
</dbReference>
<comment type="caution">
    <text evidence="1">The sequence shown here is derived from an EMBL/GenBank/DDBJ whole genome shotgun (WGS) entry which is preliminary data.</text>
</comment>
<gene>
    <name evidence="1" type="ORF">B0H15DRAFT_848272</name>
</gene>
<accession>A0AAD6U126</accession>
<name>A0AAD6U126_9AGAR</name>
<dbReference type="Gene3D" id="3.30.710.10">
    <property type="entry name" value="Potassium Channel Kv1.1, Chain A"/>
    <property type="match status" value="1"/>
</dbReference>
<dbReference type="Proteomes" id="UP001222325">
    <property type="component" value="Unassembled WGS sequence"/>
</dbReference>
<dbReference type="InterPro" id="IPR011333">
    <property type="entry name" value="SKP1/BTB/POZ_sf"/>
</dbReference>
<reference evidence="1" key="1">
    <citation type="submission" date="2023-03" db="EMBL/GenBank/DDBJ databases">
        <title>Massive genome expansion in bonnet fungi (Mycena s.s.) driven by repeated elements and novel gene families across ecological guilds.</title>
        <authorList>
            <consortium name="Lawrence Berkeley National Laboratory"/>
            <person name="Harder C.B."/>
            <person name="Miyauchi S."/>
            <person name="Viragh M."/>
            <person name="Kuo A."/>
            <person name="Thoen E."/>
            <person name="Andreopoulos B."/>
            <person name="Lu D."/>
            <person name="Skrede I."/>
            <person name="Drula E."/>
            <person name="Henrissat B."/>
            <person name="Morin E."/>
            <person name="Kohler A."/>
            <person name="Barry K."/>
            <person name="LaButti K."/>
            <person name="Morin E."/>
            <person name="Salamov A."/>
            <person name="Lipzen A."/>
            <person name="Mereny Z."/>
            <person name="Hegedus B."/>
            <person name="Baldrian P."/>
            <person name="Stursova M."/>
            <person name="Weitz H."/>
            <person name="Taylor A."/>
            <person name="Grigoriev I.V."/>
            <person name="Nagy L.G."/>
            <person name="Martin F."/>
            <person name="Kauserud H."/>
        </authorList>
    </citation>
    <scope>NUCLEOTIDE SEQUENCE</scope>
    <source>
        <strain evidence="1">CBHHK173m</strain>
    </source>
</reference>
<evidence type="ECO:0000313" key="1">
    <source>
        <dbReference type="EMBL" id="KAJ7084600.1"/>
    </source>
</evidence>
<sequence>MARLSEIFDAPDAEVTFQSCDGMLFGIHRLNLQINTEGFAAPEFSTAGEIVALTESSATLELLFQFIYPRRHPVLDDIPFDHLAALAEAAEKYQVFAAMSVCRLHMRDVLPDHAPEVLTYAAKHDYATLVHAAAPFTFDVPLASVVAMLPQHLILPWVRYHDAWNALLNAAISEYQGAHCAQCRFWRAQRPAIAQQFGHALRSLRRLDEIFADRGEKPPTCCEDAKLLWRTEIEQGMKAIPSFTSFV</sequence>
<protein>
    <recommendedName>
        <fullName evidence="3">BTB domain-containing protein</fullName>
    </recommendedName>
</protein>
<dbReference type="AlphaFoldDB" id="A0AAD6U126"/>
<dbReference type="EMBL" id="JARJCN010000037">
    <property type="protein sequence ID" value="KAJ7084600.1"/>
    <property type="molecule type" value="Genomic_DNA"/>
</dbReference>
<keyword evidence="2" id="KW-1185">Reference proteome</keyword>
<organism evidence="1 2">
    <name type="scientific">Mycena belliarum</name>
    <dbReference type="NCBI Taxonomy" id="1033014"/>
    <lineage>
        <taxon>Eukaryota</taxon>
        <taxon>Fungi</taxon>
        <taxon>Dikarya</taxon>
        <taxon>Basidiomycota</taxon>
        <taxon>Agaricomycotina</taxon>
        <taxon>Agaricomycetes</taxon>
        <taxon>Agaricomycetidae</taxon>
        <taxon>Agaricales</taxon>
        <taxon>Marasmiineae</taxon>
        <taxon>Mycenaceae</taxon>
        <taxon>Mycena</taxon>
    </lineage>
</organism>
<evidence type="ECO:0000313" key="2">
    <source>
        <dbReference type="Proteomes" id="UP001222325"/>
    </source>
</evidence>